<protein>
    <submittedName>
        <fullName evidence="5">Uncharacterized protein</fullName>
    </submittedName>
</protein>
<dbReference type="AlphaFoldDB" id="Q21WC2"/>
<dbReference type="Gene3D" id="3.40.30.10">
    <property type="entry name" value="Glutaredoxin"/>
    <property type="match status" value="1"/>
</dbReference>
<dbReference type="KEGG" id="rfr:Rfer_2207"/>
<dbReference type="EMBL" id="CP000267">
    <property type="protein sequence ID" value="ABD69931.1"/>
    <property type="molecule type" value="Genomic_DNA"/>
</dbReference>
<dbReference type="STRING" id="338969.Rfer_2207"/>
<dbReference type="Pfam" id="PF13511">
    <property type="entry name" value="DUF4124"/>
    <property type="match status" value="1"/>
</dbReference>
<feature type="chain" id="PRO_5004200720" evidence="2">
    <location>
        <begin position="33"/>
        <end position="221"/>
    </location>
</feature>
<feature type="domain" description="Glutaredoxin" evidence="3">
    <location>
        <begin position="88"/>
        <end position="145"/>
    </location>
</feature>
<evidence type="ECO:0000259" key="4">
    <source>
        <dbReference type="Pfam" id="PF13511"/>
    </source>
</evidence>
<keyword evidence="2" id="KW-0732">Signal</keyword>
<dbReference type="OrthoDB" id="8794394at2"/>
<feature type="region of interest" description="Disordered" evidence="1">
    <location>
        <begin position="184"/>
        <end position="221"/>
    </location>
</feature>
<dbReference type="Proteomes" id="UP000008332">
    <property type="component" value="Chromosome"/>
</dbReference>
<proteinExistence type="predicted"/>
<organism evidence="5 6">
    <name type="scientific">Albidiferax ferrireducens (strain ATCC BAA-621 / DSM 15236 / T118)</name>
    <name type="common">Rhodoferax ferrireducens</name>
    <dbReference type="NCBI Taxonomy" id="338969"/>
    <lineage>
        <taxon>Bacteria</taxon>
        <taxon>Pseudomonadati</taxon>
        <taxon>Pseudomonadota</taxon>
        <taxon>Betaproteobacteria</taxon>
        <taxon>Burkholderiales</taxon>
        <taxon>Comamonadaceae</taxon>
        <taxon>Rhodoferax</taxon>
    </lineage>
</organism>
<dbReference type="Pfam" id="PF00462">
    <property type="entry name" value="Glutaredoxin"/>
    <property type="match status" value="1"/>
</dbReference>
<dbReference type="SUPFAM" id="SSF52833">
    <property type="entry name" value="Thioredoxin-like"/>
    <property type="match status" value="1"/>
</dbReference>
<evidence type="ECO:0000313" key="5">
    <source>
        <dbReference type="EMBL" id="ABD69931.1"/>
    </source>
</evidence>
<evidence type="ECO:0000256" key="2">
    <source>
        <dbReference type="SAM" id="SignalP"/>
    </source>
</evidence>
<name>Q21WC2_ALBFT</name>
<accession>Q21WC2</accession>
<feature type="signal peptide" evidence="2">
    <location>
        <begin position="1"/>
        <end position="32"/>
    </location>
</feature>
<gene>
    <name evidence="5" type="ordered locus">Rfer_2207</name>
</gene>
<sequence length="221" mass="22865">MKNSIHQVNPKTWGATAAIGAALLLAVGLAQAQTIYRVVGADGKVTFSDKPPVAAANVSTTEAGGKAMSAGGPALPFELRQVVSKYPVTLYTSSNCAPCGSGRALLSSRGIPFTEKTVNTAEDSDALQRISGENSLPFLTIGGQQIKGFSDSEWTQFLNAAGYPKASVLPSAYRNPATTPLVVVQKPVPTAKAEENQNQPQSPAPGQAPVDSPSNPAGIKF</sequence>
<dbReference type="eggNOG" id="COG0695">
    <property type="taxonomic scope" value="Bacteria"/>
</dbReference>
<keyword evidence="6" id="KW-1185">Reference proteome</keyword>
<evidence type="ECO:0000313" key="6">
    <source>
        <dbReference type="Proteomes" id="UP000008332"/>
    </source>
</evidence>
<dbReference type="InterPro" id="IPR025392">
    <property type="entry name" value="DUF4124"/>
</dbReference>
<dbReference type="InterPro" id="IPR036249">
    <property type="entry name" value="Thioredoxin-like_sf"/>
</dbReference>
<dbReference type="InterPro" id="IPR002109">
    <property type="entry name" value="Glutaredoxin"/>
</dbReference>
<evidence type="ECO:0000256" key="1">
    <source>
        <dbReference type="SAM" id="MobiDB-lite"/>
    </source>
</evidence>
<dbReference type="HOGENOM" id="CLU_111602_0_0_4"/>
<reference evidence="6" key="1">
    <citation type="submission" date="2006-02" db="EMBL/GenBank/DDBJ databases">
        <title>Complete sequence of chromosome of Rhodoferax ferrireducens DSM 15236.</title>
        <authorList>
            <person name="Copeland A."/>
            <person name="Lucas S."/>
            <person name="Lapidus A."/>
            <person name="Barry K."/>
            <person name="Detter J.C."/>
            <person name="Glavina del Rio T."/>
            <person name="Hammon N."/>
            <person name="Israni S."/>
            <person name="Pitluck S."/>
            <person name="Brettin T."/>
            <person name="Bruce D."/>
            <person name="Han C."/>
            <person name="Tapia R."/>
            <person name="Gilna P."/>
            <person name="Kiss H."/>
            <person name="Schmutz J."/>
            <person name="Larimer F."/>
            <person name="Land M."/>
            <person name="Kyrpides N."/>
            <person name="Ivanova N."/>
            <person name="Richardson P."/>
        </authorList>
    </citation>
    <scope>NUCLEOTIDE SEQUENCE [LARGE SCALE GENOMIC DNA]</scope>
    <source>
        <strain evidence="6">ATCC BAA-621 / DSM 15236 / T118</strain>
    </source>
</reference>
<dbReference type="RefSeq" id="WP_011464499.1">
    <property type="nucleotide sequence ID" value="NC_007908.1"/>
</dbReference>
<dbReference type="CDD" id="cd02976">
    <property type="entry name" value="NrdH"/>
    <property type="match status" value="1"/>
</dbReference>
<evidence type="ECO:0000259" key="3">
    <source>
        <dbReference type="Pfam" id="PF00462"/>
    </source>
</evidence>
<dbReference type="PROSITE" id="PS51354">
    <property type="entry name" value="GLUTAREDOXIN_2"/>
    <property type="match status" value="1"/>
</dbReference>
<feature type="domain" description="DUF4124" evidence="4">
    <location>
        <begin position="22"/>
        <end position="60"/>
    </location>
</feature>